<proteinExistence type="predicted"/>
<dbReference type="PANTHER" id="PTHR37946">
    <property type="entry name" value="SLL1969 PROTEIN"/>
    <property type="match status" value="1"/>
</dbReference>
<dbReference type="EMBL" id="LAJE02000197">
    <property type="protein sequence ID" value="OEO30598.1"/>
    <property type="molecule type" value="Genomic_DNA"/>
</dbReference>
<dbReference type="InterPro" id="IPR029058">
    <property type="entry name" value="AB_hydrolase_fold"/>
</dbReference>
<dbReference type="AlphaFoldDB" id="A0A1E5XPT1"/>
<dbReference type="Proteomes" id="UP000095463">
    <property type="component" value="Unassembled WGS sequence"/>
</dbReference>
<dbReference type="Pfam" id="PF12697">
    <property type="entry name" value="Abhydrolase_6"/>
    <property type="match status" value="1"/>
</dbReference>
<accession>A0A1E5XPT1</accession>
<dbReference type="OrthoDB" id="556502at2"/>
<evidence type="ECO:0000313" key="3">
    <source>
        <dbReference type="Proteomes" id="UP000095463"/>
    </source>
</evidence>
<feature type="domain" description="AB hydrolase-1" evidence="1">
    <location>
        <begin position="8"/>
        <end position="123"/>
    </location>
</feature>
<dbReference type="PANTHER" id="PTHR37946:SF1">
    <property type="entry name" value="SLL1969 PROTEIN"/>
    <property type="match status" value="1"/>
</dbReference>
<protein>
    <recommendedName>
        <fullName evidence="1">AB hydrolase-1 domain-containing protein</fullName>
    </recommendedName>
</protein>
<name>A0A1E5XPT1_9HYPH</name>
<comment type="caution">
    <text evidence="2">The sequence shown here is derived from an EMBL/GenBank/DDBJ whole genome shotgun (WGS) entry which is preliminary data.</text>
</comment>
<evidence type="ECO:0000313" key="2">
    <source>
        <dbReference type="EMBL" id="OEO30598.1"/>
    </source>
</evidence>
<reference evidence="2 3" key="1">
    <citation type="journal article" date="2015" name="Genome Announc.">
        <title>Genome Assemblies of Three Soil-Associated Devosia species: D. insulae, D. limi, and D. soli.</title>
        <authorList>
            <person name="Hassan Y.I."/>
            <person name="Lepp D."/>
            <person name="Zhou T."/>
        </authorList>
    </citation>
    <scope>NUCLEOTIDE SEQUENCE [LARGE SCALE GENOMIC DNA]</scope>
    <source>
        <strain evidence="2 3">DS-56</strain>
    </source>
</reference>
<gene>
    <name evidence="2" type="ORF">VW23_020485</name>
</gene>
<evidence type="ECO:0000259" key="1">
    <source>
        <dbReference type="Pfam" id="PF12697"/>
    </source>
</evidence>
<sequence length="217" mass="23794">MRPMESFLRAAGYRILNLDYPSRRHDLAGLADIVTQQLAAAGAWDAPKLHFVTHSMGGLVARHLLGGRPPHARIGRVLLLAPPSAGSEVADFLAPLPPYRWLYGPAGQQLTSRYCSDAWRTKPDFELGIIAGATGWPYLLGTLLLPRPHDGRVSVERTRVDGMRDHLVVRATHSFIMRGPEVQRQVLQFIRHGGFARQVDGRAEPGAATGSAAELQQ</sequence>
<dbReference type="InterPro" id="IPR000073">
    <property type="entry name" value="AB_hydrolase_1"/>
</dbReference>
<keyword evidence="3" id="KW-1185">Reference proteome</keyword>
<dbReference type="Gene3D" id="3.40.50.1820">
    <property type="entry name" value="alpha/beta hydrolase"/>
    <property type="match status" value="1"/>
</dbReference>
<dbReference type="SUPFAM" id="SSF53474">
    <property type="entry name" value="alpha/beta-Hydrolases"/>
    <property type="match status" value="1"/>
</dbReference>
<organism evidence="2 3">
    <name type="scientific">Devosia insulae DS-56</name>
    <dbReference type="NCBI Taxonomy" id="1116389"/>
    <lineage>
        <taxon>Bacteria</taxon>
        <taxon>Pseudomonadati</taxon>
        <taxon>Pseudomonadota</taxon>
        <taxon>Alphaproteobacteria</taxon>
        <taxon>Hyphomicrobiales</taxon>
        <taxon>Devosiaceae</taxon>
        <taxon>Devosia</taxon>
    </lineage>
</organism>